<dbReference type="InterPro" id="IPR032675">
    <property type="entry name" value="LRR_dom_sf"/>
</dbReference>
<reference evidence="2" key="3">
    <citation type="submission" date="2020-06" db="EMBL/GenBank/DDBJ databases">
        <title>Helianthus annuus Genome sequencing and assembly Release 2.</title>
        <authorList>
            <person name="Gouzy J."/>
            <person name="Langlade N."/>
            <person name="Munos S."/>
        </authorList>
    </citation>
    <scope>NUCLEOTIDE SEQUENCE</scope>
    <source>
        <tissue evidence="2">Leaves</tissue>
    </source>
</reference>
<dbReference type="PANTHER" id="PTHR34145:SF68">
    <property type="entry name" value="FBD DOMAIN-CONTAINING PROTEIN"/>
    <property type="match status" value="1"/>
</dbReference>
<dbReference type="Gramene" id="mRNA:HanXRQr2_Chr03g0095121">
    <property type="protein sequence ID" value="mRNA:HanXRQr2_Chr03g0095121"/>
    <property type="gene ID" value="HanXRQr2_Chr03g0095121"/>
</dbReference>
<dbReference type="SUPFAM" id="SSF52047">
    <property type="entry name" value="RNI-like"/>
    <property type="match status" value="1"/>
</dbReference>
<keyword evidence="4" id="KW-1185">Reference proteome</keyword>
<dbReference type="SMART" id="SM00256">
    <property type="entry name" value="FBOX"/>
    <property type="match status" value="1"/>
</dbReference>
<dbReference type="EMBL" id="MNCJ02000318">
    <property type="protein sequence ID" value="KAF5813171.1"/>
    <property type="molecule type" value="Genomic_DNA"/>
</dbReference>
<dbReference type="FunCoup" id="A0A251V4D5">
    <property type="interactions" value="258"/>
</dbReference>
<dbReference type="AlphaFoldDB" id="A0A251V4D5"/>
<dbReference type="SUPFAM" id="SSF81383">
    <property type="entry name" value="F-box domain"/>
    <property type="match status" value="1"/>
</dbReference>
<evidence type="ECO:0000313" key="4">
    <source>
        <dbReference type="Proteomes" id="UP000215914"/>
    </source>
</evidence>
<organism evidence="3 4">
    <name type="scientific">Helianthus annuus</name>
    <name type="common">Common sunflower</name>
    <dbReference type="NCBI Taxonomy" id="4232"/>
    <lineage>
        <taxon>Eukaryota</taxon>
        <taxon>Viridiplantae</taxon>
        <taxon>Streptophyta</taxon>
        <taxon>Embryophyta</taxon>
        <taxon>Tracheophyta</taxon>
        <taxon>Spermatophyta</taxon>
        <taxon>Magnoliopsida</taxon>
        <taxon>eudicotyledons</taxon>
        <taxon>Gunneridae</taxon>
        <taxon>Pentapetalae</taxon>
        <taxon>asterids</taxon>
        <taxon>campanulids</taxon>
        <taxon>Asterales</taxon>
        <taxon>Asteraceae</taxon>
        <taxon>Asteroideae</taxon>
        <taxon>Heliantheae alliance</taxon>
        <taxon>Heliantheae</taxon>
        <taxon>Helianthus</taxon>
    </lineage>
</organism>
<gene>
    <name evidence="3" type="ORF">HannXRQ_Chr03g0064981</name>
    <name evidence="2" type="ORF">HanXRQr2_Chr03g0095121</name>
</gene>
<evidence type="ECO:0000313" key="2">
    <source>
        <dbReference type="EMBL" id="KAF5813171.1"/>
    </source>
</evidence>
<dbReference type="PANTHER" id="PTHR34145">
    <property type="entry name" value="OS02G0105600 PROTEIN"/>
    <property type="match status" value="1"/>
</dbReference>
<evidence type="ECO:0000259" key="1">
    <source>
        <dbReference type="SMART" id="SM00256"/>
    </source>
</evidence>
<feature type="domain" description="F-box" evidence="1">
    <location>
        <begin position="1"/>
        <end position="41"/>
    </location>
</feature>
<proteinExistence type="predicted"/>
<dbReference type="Pfam" id="PF23622">
    <property type="entry name" value="LRR_At1g61320_AtMIF1"/>
    <property type="match status" value="1"/>
</dbReference>
<dbReference type="InterPro" id="IPR053772">
    <property type="entry name" value="At1g61320/At1g61330-like"/>
</dbReference>
<dbReference type="InterPro" id="IPR036047">
    <property type="entry name" value="F-box-like_dom_sf"/>
</dbReference>
<name>A0A251V4D5_HELAN</name>
<dbReference type="InParanoid" id="A0A251V4D5"/>
<sequence>MPDDIIIMVLSRLSVKEAVVTSILSTRWRFLWCNLQTLNFDARQALDNIDNDFRFYLSERYKYTKQVNGVIRSYNHPTLHHFRIRFYLTCEYTSVIDEWLKFAVKKKVESLELDLETNQKNYLHNTFNYSFPSRLSDKSTSIFPSANLESLKKLYLNSVNMRESVLGELLTKSPHLESISIHGSGYLTHIHVGGRDLKLKHFEIVECPHVVSVYLSDFGIESFTYVGQPIDLHLSGLPNLKNVVMSQGLAGLSNTLFGQILSCASTLQTLSFKIYHPLKIAKLYSIRQLPNIRKLTLTIVVRRDNCLLDFASLVNVFPNIQTFTIELLCFSLMGRRRKATYSAAAHHHDHLKLFQILGYYGGNGDLELAAYMLQNANALEKIVIDPRAQLDKAIKATKDFSENNEEAARSSARLRLPPLLPQGVELVIL</sequence>
<reference evidence="3" key="2">
    <citation type="submission" date="2017-02" db="EMBL/GenBank/DDBJ databases">
        <title>Sunflower complete genome.</title>
        <authorList>
            <person name="Langlade N."/>
            <person name="Munos S."/>
        </authorList>
    </citation>
    <scope>NUCLEOTIDE SEQUENCE [LARGE SCALE GENOMIC DNA]</scope>
    <source>
        <tissue evidence="3">Leaves</tissue>
    </source>
</reference>
<dbReference type="Proteomes" id="UP000215914">
    <property type="component" value="Chromosome 3"/>
</dbReference>
<dbReference type="Gene3D" id="3.80.10.10">
    <property type="entry name" value="Ribonuclease Inhibitor"/>
    <property type="match status" value="1"/>
</dbReference>
<protein>
    <submittedName>
        <fullName evidence="2">F-box domain, FBD domain, leucine-rich repeat domain superfamily</fullName>
    </submittedName>
    <submittedName>
        <fullName evidence="3">Putative F-box domain, FBD domain, Leucine-rich repeat domain, L domain-like protein</fullName>
    </submittedName>
</protein>
<dbReference type="InterPro" id="IPR055357">
    <property type="entry name" value="LRR_At1g61320_AtMIF1"/>
</dbReference>
<dbReference type="EMBL" id="CM007892">
    <property type="protein sequence ID" value="OTG30478.1"/>
    <property type="molecule type" value="Genomic_DNA"/>
</dbReference>
<dbReference type="OMA" id="WICFASA"/>
<dbReference type="InterPro" id="IPR001810">
    <property type="entry name" value="F-box_dom"/>
</dbReference>
<dbReference type="Pfam" id="PF00646">
    <property type="entry name" value="F-box"/>
    <property type="match status" value="1"/>
</dbReference>
<accession>A0A251V4D5</accession>
<reference evidence="2 4" key="1">
    <citation type="journal article" date="2017" name="Nature">
        <title>The sunflower genome provides insights into oil metabolism, flowering and Asterid evolution.</title>
        <authorList>
            <person name="Badouin H."/>
            <person name="Gouzy J."/>
            <person name="Grassa C.J."/>
            <person name="Murat F."/>
            <person name="Staton S.E."/>
            <person name="Cottret L."/>
            <person name="Lelandais-Briere C."/>
            <person name="Owens G.L."/>
            <person name="Carrere S."/>
            <person name="Mayjonade B."/>
            <person name="Legrand L."/>
            <person name="Gill N."/>
            <person name="Kane N.C."/>
            <person name="Bowers J.E."/>
            <person name="Hubner S."/>
            <person name="Bellec A."/>
            <person name="Berard A."/>
            <person name="Berges H."/>
            <person name="Blanchet N."/>
            <person name="Boniface M.C."/>
            <person name="Brunel D."/>
            <person name="Catrice O."/>
            <person name="Chaidir N."/>
            <person name="Claudel C."/>
            <person name="Donnadieu C."/>
            <person name="Faraut T."/>
            <person name="Fievet G."/>
            <person name="Helmstetter N."/>
            <person name="King M."/>
            <person name="Knapp S.J."/>
            <person name="Lai Z."/>
            <person name="Le Paslier M.C."/>
            <person name="Lippi Y."/>
            <person name="Lorenzon L."/>
            <person name="Mandel J.R."/>
            <person name="Marage G."/>
            <person name="Marchand G."/>
            <person name="Marquand E."/>
            <person name="Bret-Mestries E."/>
            <person name="Morien E."/>
            <person name="Nambeesan S."/>
            <person name="Nguyen T."/>
            <person name="Pegot-Espagnet P."/>
            <person name="Pouilly N."/>
            <person name="Raftis F."/>
            <person name="Sallet E."/>
            <person name="Schiex T."/>
            <person name="Thomas J."/>
            <person name="Vandecasteele C."/>
            <person name="Vares D."/>
            <person name="Vear F."/>
            <person name="Vautrin S."/>
            <person name="Crespi M."/>
            <person name="Mangin B."/>
            <person name="Burke J.M."/>
            <person name="Salse J."/>
            <person name="Munos S."/>
            <person name="Vincourt P."/>
            <person name="Rieseberg L.H."/>
            <person name="Langlade N.B."/>
        </authorList>
    </citation>
    <scope>NUCLEOTIDE SEQUENCE [LARGE SCALE GENOMIC DNA]</scope>
    <source>
        <strain evidence="4">cv. SF193</strain>
        <tissue evidence="2">Leaves</tissue>
    </source>
</reference>
<evidence type="ECO:0000313" key="3">
    <source>
        <dbReference type="EMBL" id="OTG30478.1"/>
    </source>
</evidence>